<evidence type="ECO:0000259" key="2">
    <source>
        <dbReference type="Pfam" id="PF07883"/>
    </source>
</evidence>
<dbReference type="InterPro" id="IPR013096">
    <property type="entry name" value="Cupin_2"/>
</dbReference>
<dbReference type="PANTHER" id="PTHR36448">
    <property type="entry name" value="BLR7373 PROTEIN"/>
    <property type="match status" value="1"/>
</dbReference>
<dbReference type="InterPro" id="IPR011051">
    <property type="entry name" value="RmlC_Cupin_sf"/>
</dbReference>
<protein>
    <submittedName>
        <fullName evidence="3">Cupin domain-containing protein</fullName>
    </submittedName>
</protein>
<feature type="domain" description="Cupin type-2" evidence="2">
    <location>
        <begin position="99"/>
        <end position="146"/>
    </location>
</feature>
<sequence>MKITHPSQFSRRNFCQLLLAASAIPISGYAQSQPDTPHVAIQTLSLTKVVNGVPNDKLPLLIYQQAVPTSFSDTDGYLSQLFARNGWPVQWRYQIFPFTHYHSNTHELLGVSQGNATVQLGGETGPTVTVKRGDVILIPAGVGHKQLSATDDFQVLGAYPRGLSPDLYHDDPTKLAEAQQHIARIAMPSTDPVTGKQGGILTLWKS</sequence>
<accession>A0ABS5T5L8</accession>
<feature type="signal peptide" evidence="1">
    <location>
        <begin position="1"/>
        <end position="32"/>
    </location>
</feature>
<dbReference type="CDD" id="cd02219">
    <property type="entry name" value="cupin_YjlB-like"/>
    <property type="match status" value="1"/>
</dbReference>
<organism evidence="3 4">
    <name type="scientific">Rosenbergiella australiborealis</name>
    <dbReference type="NCBI Taxonomy" id="1544696"/>
    <lineage>
        <taxon>Bacteria</taxon>
        <taxon>Pseudomonadati</taxon>
        <taxon>Pseudomonadota</taxon>
        <taxon>Gammaproteobacteria</taxon>
        <taxon>Enterobacterales</taxon>
        <taxon>Erwiniaceae</taxon>
        <taxon>Rosenbergiella</taxon>
    </lineage>
</organism>
<dbReference type="Gene3D" id="2.60.120.10">
    <property type="entry name" value="Jelly Rolls"/>
    <property type="match status" value="1"/>
</dbReference>
<dbReference type="RefSeq" id="WP_214214184.1">
    <property type="nucleotide sequence ID" value="NZ_JABBFO010000008.1"/>
</dbReference>
<dbReference type="InterPro" id="IPR047121">
    <property type="entry name" value="YjiB-like"/>
</dbReference>
<dbReference type="SUPFAM" id="SSF51182">
    <property type="entry name" value="RmlC-like cupins"/>
    <property type="match status" value="1"/>
</dbReference>
<comment type="caution">
    <text evidence="3">The sequence shown here is derived from an EMBL/GenBank/DDBJ whole genome shotgun (WGS) entry which is preliminary data.</text>
</comment>
<feature type="chain" id="PRO_5045599999" evidence="1">
    <location>
        <begin position="33"/>
        <end position="206"/>
    </location>
</feature>
<dbReference type="PANTHER" id="PTHR36448:SF2">
    <property type="entry name" value="CUPIN TYPE-1 DOMAIN-CONTAINING PROTEIN"/>
    <property type="match status" value="1"/>
</dbReference>
<reference evidence="3 4" key="1">
    <citation type="submission" date="2020-04" db="EMBL/GenBank/DDBJ databases">
        <title>Genome sequencing of Rosenbergiella species.</title>
        <authorList>
            <person name="Alvarez-Perez S."/>
            <person name="Lievens B."/>
        </authorList>
    </citation>
    <scope>NUCLEOTIDE SEQUENCE [LARGE SCALE GENOMIC DNA]</scope>
    <source>
        <strain evidence="3 4">CdVSA20.1</strain>
    </source>
</reference>
<evidence type="ECO:0000313" key="3">
    <source>
        <dbReference type="EMBL" id="MBT0727634.1"/>
    </source>
</evidence>
<gene>
    <name evidence="3" type="ORF">HGT73_09605</name>
</gene>
<keyword evidence="4" id="KW-1185">Reference proteome</keyword>
<name>A0ABS5T5L8_9GAMM</name>
<dbReference type="Pfam" id="PF07883">
    <property type="entry name" value="Cupin_2"/>
    <property type="match status" value="1"/>
</dbReference>
<evidence type="ECO:0000256" key="1">
    <source>
        <dbReference type="SAM" id="SignalP"/>
    </source>
</evidence>
<evidence type="ECO:0000313" key="4">
    <source>
        <dbReference type="Proteomes" id="UP000786875"/>
    </source>
</evidence>
<dbReference type="Proteomes" id="UP000786875">
    <property type="component" value="Unassembled WGS sequence"/>
</dbReference>
<keyword evidence="1" id="KW-0732">Signal</keyword>
<proteinExistence type="predicted"/>
<dbReference type="EMBL" id="JABBFO010000008">
    <property type="protein sequence ID" value="MBT0727634.1"/>
    <property type="molecule type" value="Genomic_DNA"/>
</dbReference>
<dbReference type="InterPro" id="IPR014710">
    <property type="entry name" value="RmlC-like_jellyroll"/>
</dbReference>